<keyword evidence="2" id="KW-1185">Reference proteome</keyword>
<comment type="caution">
    <text evidence="1">The sequence shown here is derived from an EMBL/GenBank/DDBJ whole genome shotgun (WGS) entry which is preliminary data.</text>
</comment>
<accession>A0A9Q3IHN5</accession>
<name>A0A9Q3IHN5_9BASI</name>
<dbReference type="Proteomes" id="UP000765509">
    <property type="component" value="Unassembled WGS sequence"/>
</dbReference>
<proteinExistence type="predicted"/>
<organism evidence="1 2">
    <name type="scientific">Austropuccinia psidii MF-1</name>
    <dbReference type="NCBI Taxonomy" id="1389203"/>
    <lineage>
        <taxon>Eukaryota</taxon>
        <taxon>Fungi</taxon>
        <taxon>Dikarya</taxon>
        <taxon>Basidiomycota</taxon>
        <taxon>Pucciniomycotina</taxon>
        <taxon>Pucciniomycetes</taxon>
        <taxon>Pucciniales</taxon>
        <taxon>Sphaerophragmiaceae</taxon>
        <taxon>Austropuccinia</taxon>
    </lineage>
</organism>
<reference evidence="1" key="1">
    <citation type="submission" date="2021-03" db="EMBL/GenBank/DDBJ databases">
        <title>Draft genome sequence of rust myrtle Austropuccinia psidii MF-1, a brazilian biotype.</title>
        <authorList>
            <person name="Quecine M.C."/>
            <person name="Pachon D.M.R."/>
            <person name="Bonatelli M.L."/>
            <person name="Correr F.H."/>
            <person name="Franceschini L.M."/>
            <person name="Leite T.F."/>
            <person name="Margarido G.R.A."/>
            <person name="Almeida C.A."/>
            <person name="Ferrarezi J.A."/>
            <person name="Labate C.A."/>
        </authorList>
    </citation>
    <scope>NUCLEOTIDE SEQUENCE</scope>
    <source>
        <strain evidence="1">MF-1</strain>
    </source>
</reference>
<evidence type="ECO:0000313" key="1">
    <source>
        <dbReference type="EMBL" id="MBW0541898.1"/>
    </source>
</evidence>
<gene>
    <name evidence="1" type="ORF">O181_081613</name>
</gene>
<dbReference type="EMBL" id="AVOT02046583">
    <property type="protein sequence ID" value="MBW0541898.1"/>
    <property type="molecule type" value="Genomic_DNA"/>
</dbReference>
<protein>
    <submittedName>
        <fullName evidence="1">Uncharacterized protein</fullName>
    </submittedName>
</protein>
<evidence type="ECO:0000313" key="2">
    <source>
        <dbReference type="Proteomes" id="UP000765509"/>
    </source>
</evidence>
<sequence length="104" mass="11202">MSLTLLLDGCGNPTWSQVGANWARHIIYGQLAPLGVLWLLRHNPFQWPYPAVIGLLGQFPPHQPPRPSSLILGLGGPFVFQGPPGSLAITIGSWPTPFISLVLA</sequence>
<dbReference type="AlphaFoldDB" id="A0A9Q3IHN5"/>